<proteinExistence type="predicted"/>
<accession>A0A2I0LHH6</accession>
<dbReference type="PANTHER" id="PTHR14672">
    <property type="entry name" value="MUCIN-16"/>
    <property type="match status" value="1"/>
</dbReference>
<organism evidence="3 4">
    <name type="scientific">Columba livia</name>
    <name type="common">Rock dove</name>
    <dbReference type="NCBI Taxonomy" id="8932"/>
    <lineage>
        <taxon>Eukaryota</taxon>
        <taxon>Metazoa</taxon>
        <taxon>Chordata</taxon>
        <taxon>Craniata</taxon>
        <taxon>Vertebrata</taxon>
        <taxon>Euteleostomi</taxon>
        <taxon>Archelosauria</taxon>
        <taxon>Archosauria</taxon>
        <taxon>Dinosauria</taxon>
        <taxon>Saurischia</taxon>
        <taxon>Theropoda</taxon>
        <taxon>Coelurosauria</taxon>
        <taxon>Aves</taxon>
        <taxon>Neognathae</taxon>
        <taxon>Neoaves</taxon>
        <taxon>Columbimorphae</taxon>
        <taxon>Columbiformes</taxon>
        <taxon>Columbidae</taxon>
        <taxon>Columba</taxon>
    </lineage>
</organism>
<dbReference type="Pfam" id="PF01390">
    <property type="entry name" value="SEA"/>
    <property type="match status" value="1"/>
</dbReference>
<evidence type="ECO:0000313" key="3">
    <source>
        <dbReference type="EMBL" id="PKK16889.1"/>
    </source>
</evidence>
<sequence length="812" mass="92948">MFPRQTTFYYRNKCSHFQPTWNINYCSSHYHIAGDNCIDLHVSSTYNFIFCWDKFISYDHVNSTQSPTSTPNTPTLTTSPTLTTTATTSTLGKTSTATTGGTSTVQDTTVNTSTTEETSTRNTSPTLSTPASTSALETTSTATTGGTSTLEDTTVTTSTTAETSTTAVESTRNLQPSYYRNKCSHFQPTWNINYCSSHYHISGDNWIDHHITYTNNLVFCWDKPISYIHDKYSYADHFYNSQHTRHHLGHLHHSRNIQSSDYRNNCSHFQPTWNIHYCSSHHHISGENCIDYHVSSTNNFVFSWDKPISYDHVNSYYSEHPISYDHVNSFYSEHVPNSHHNCFHLYSGDNLHCYHWRKLNPSGHHRDNSIDNHIPSKNNLVFSWNKPISYIHAKYSYAEHVPNSQHTCIHIYSGDNETTALTTMFLRHTTSSSAGTSPSPMTTSTLSTLSTRNLQPSYYENNCSHFQPSWNIPIYSCNHHTSRDNCIAYGPLVKYIFLFSCRDLLPSYYRKNCSHFQPTWNIHLCCSDHHIPGDNCIDHHASSTNNLVFSWDKPISYNHVNSSYVEHHSRNLQPSYYRNNCNHFQPTWNIHYCSSHHHIAGDNSINHHIPSKNNLVFSWDKPISYNHVNSSYAEHDPNSHHDCIHLYSGDNLHCYHWRNLNPSGHHYRHFYHSRNIHHTPSHPTTTAAALERFTINFTITNLPYNSDLATPGSAKYSTPSHAPPPTTAYLNRFTINFTTTNLPYNSDLATPGSAKYNSTRRVMATLLNRLLKESSIGPVFIGCEPTAFRLGGYNMLFDPLLHQDLLPDPHFP</sequence>
<comment type="caution">
    <text evidence="3">The sequence shown here is derived from an EMBL/GenBank/DDBJ whole genome shotgun (WGS) entry which is preliminary data.</text>
</comment>
<keyword evidence="4" id="KW-1185">Reference proteome</keyword>
<dbReference type="InterPro" id="IPR000082">
    <property type="entry name" value="SEA_dom"/>
</dbReference>
<evidence type="ECO:0000259" key="2">
    <source>
        <dbReference type="PROSITE" id="PS50024"/>
    </source>
</evidence>
<feature type="compositionally biased region" description="Low complexity" evidence="1">
    <location>
        <begin position="63"/>
        <end position="171"/>
    </location>
</feature>
<dbReference type="AlphaFoldDB" id="A0A2I0LHH6"/>
<protein>
    <submittedName>
        <fullName evidence="3">Putative LOC102096224</fullName>
    </submittedName>
</protein>
<evidence type="ECO:0000256" key="1">
    <source>
        <dbReference type="SAM" id="MobiDB-lite"/>
    </source>
</evidence>
<dbReference type="Gene3D" id="3.30.70.960">
    <property type="entry name" value="SEA domain"/>
    <property type="match status" value="2"/>
</dbReference>
<dbReference type="InterPro" id="IPR036364">
    <property type="entry name" value="SEA_dom_sf"/>
</dbReference>
<evidence type="ECO:0000313" key="4">
    <source>
        <dbReference type="Proteomes" id="UP000053872"/>
    </source>
</evidence>
<gene>
    <name evidence="3" type="ORF">A306_00015002</name>
</gene>
<name>A0A2I0LHH6_COLLI</name>
<dbReference type="InterPro" id="IPR028850">
    <property type="entry name" value="MUC16"/>
</dbReference>
<dbReference type="SUPFAM" id="SSF82671">
    <property type="entry name" value="SEA domain"/>
    <property type="match status" value="2"/>
</dbReference>
<dbReference type="Proteomes" id="UP000053872">
    <property type="component" value="Unassembled WGS sequence"/>
</dbReference>
<dbReference type="EMBL" id="AKCR02000652">
    <property type="protein sequence ID" value="PKK16889.1"/>
    <property type="molecule type" value="Genomic_DNA"/>
</dbReference>
<dbReference type="PANTHER" id="PTHR14672:SF1">
    <property type="entry name" value="MUCIN-16"/>
    <property type="match status" value="1"/>
</dbReference>
<feature type="domain" description="SEA" evidence="2">
    <location>
        <begin position="729"/>
        <end position="812"/>
    </location>
</feature>
<dbReference type="PROSITE" id="PS50024">
    <property type="entry name" value="SEA"/>
    <property type="match status" value="1"/>
</dbReference>
<reference evidence="3 4" key="1">
    <citation type="journal article" date="2013" name="Science">
        <title>Genomic diversity and evolution of the head crest in the rock pigeon.</title>
        <authorList>
            <person name="Shapiro M.D."/>
            <person name="Kronenberg Z."/>
            <person name="Li C."/>
            <person name="Domyan E.T."/>
            <person name="Pan H."/>
            <person name="Campbell M."/>
            <person name="Tan H."/>
            <person name="Huff C.D."/>
            <person name="Hu H."/>
            <person name="Vickrey A.I."/>
            <person name="Nielsen S.C."/>
            <person name="Stringham S.A."/>
            <person name="Hu H."/>
            <person name="Willerslev E."/>
            <person name="Gilbert M.T."/>
            <person name="Yandell M."/>
            <person name="Zhang G."/>
            <person name="Wang J."/>
        </authorList>
    </citation>
    <scope>NUCLEOTIDE SEQUENCE [LARGE SCALE GENOMIC DNA]</scope>
    <source>
        <tissue evidence="3">Blood</tissue>
    </source>
</reference>
<feature type="region of interest" description="Disordered" evidence="1">
    <location>
        <begin position="63"/>
        <end position="172"/>
    </location>
</feature>
<dbReference type="InParanoid" id="A0A2I0LHH6"/>